<comment type="subcellular location">
    <subcellularLocation>
        <location evidence="1">Membrane</location>
        <topology evidence="1">Multi-pass membrane protein</topology>
    </subcellularLocation>
</comment>
<feature type="transmembrane region" description="Helical" evidence="7">
    <location>
        <begin position="234"/>
        <end position="261"/>
    </location>
</feature>
<evidence type="ECO:0000256" key="2">
    <source>
        <dbReference type="ARBA" id="ARBA00008333"/>
    </source>
</evidence>
<dbReference type="NCBIfam" id="NF041756">
    <property type="entry name" value="EfeU"/>
    <property type="match status" value="1"/>
</dbReference>
<comment type="caution">
    <text evidence="8">The sequence shown here is derived from an EMBL/GenBank/DDBJ whole genome shotgun (WGS) entry which is preliminary data.</text>
</comment>
<protein>
    <submittedName>
        <fullName evidence="8">High-affinity iron transporter</fullName>
    </submittedName>
</protein>
<feature type="transmembrane region" description="Helical" evidence="7">
    <location>
        <begin position="70"/>
        <end position="91"/>
    </location>
</feature>
<evidence type="ECO:0000256" key="4">
    <source>
        <dbReference type="ARBA" id="ARBA00022989"/>
    </source>
</evidence>
<gene>
    <name evidence="8" type="ORF">FB555_000245</name>
</gene>
<evidence type="ECO:0000313" key="8">
    <source>
        <dbReference type="EMBL" id="MBA8828174.1"/>
    </source>
</evidence>
<comment type="similarity">
    <text evidence="2">Belongs to the oxidase-dependent Fe transporter (OFeT) (TC 9.A.10.1) family.</text>
</comment>
<evidence type="ECO:0000256" key="6">
    <source>
        <dbReference type="SAM" id="MobiDB-lite"/>
    </source>
</evidence>
<dbReference type="GO" id="GO:0033573">
    <property type="term" value="C:high-affinity iron permease complex"/>
    <property type="evidence" value="ECO:0007669"/>
    <property type="project" value="InterPro"/>
</dbReference>
<feature type="transmembrane region" description="Helical" evidence="7">
    <location>
        <begin position="38"/>
        <end position="58"/>
    </location>
</feature>
<dbReference type="GO" id="GO:0015093">
    <property type="term" value="F:ferrous iron transmembrane transporter activity"/>
    <property type="evidence" value="ECO:0007669"/>
    <property type="project" value="TreeGrafter"/>
</dbReference>
<evidence type="ECO:0000256" key="1">
    <source>
        <dbReference type="ARBA" id="ARBA00004141"/>
    </source>
</evidence>
<evidence type="ECO:0000256" key="7">
    <source>
        <dbReference type="SAM" id="Phobius"/>
    </source>
</evidence>
<evidence type="ECO:0000313" key="9">
    <source>
        <dbReference type="Proteomes" id="UP000524237"/>
    </source>
</evidence>
<keyword evidence="5 7" id="KW-0472">Membrane</keyword>
<sequence length="298" mass="31483">MLANLLIGLREGLEASLIVGILIAYVVKIDRRDVLSKIWVGVAVAVAVSLAIGALLAFGLTTLPPNVEPLIAGTMSILATGLVTWMIFWMARTARDLRGNLQSDIDKNLAGAGWGLVLLAFLAVGREGIETAVFIWAAAQATQDTVLPLLGAVIGLGISITLGYFIYRGMVRLNLAKFFTWSGALLIIVAAGVLINGFGDLQEVGVFPGANALAFDISGAVPEESWYGSLLKGIFGFSAIMNWSQVILWVAFVGTTLTLFLRMSLKKTLPKPSPSAPSSTATTTAMSTATSSPATLRR</sequence>
<dbReference type="RefSeq" id="WP_182483627.1">
    <property type="nucleotide sequence ID" value="NZ_JACGWU010000001.1"/>
</dbReference>
<feature type="transmembrane region" description="Helical" evidence="7">
    <location>
        <begin position="112"/>
        <end position="139"/>
    </location>
</feature>
<feature type="transmembrane region" description="Helical" evidence="7">
    <location>
        <begin position="145"/>
        <end position="166"/>
    </location>
</feature>
<evidence type="ECO:0000256" key="3">
    <source>
        <dbReference type="ARBA" id="ARBA00022692"/>
    </source>
</evidence>
<feature type="region of interest" description="Disordered" evidence="6">
    <location>
        <begin position="268"/>
        <end position="298"/>
    </location>
</feature>
<keyword evidence="4 7" id="KW-1133">Transmembrane helix</keyword>
<dbReference type="PANTHER" id="PTHR31632">
    <property type="entry name" value="IRON TRANSPORTER FTH1"/>
    <property type="match status" value="1"/>
</dbReference>
<dbReference type="Proteomes" id="UP000524237">
    <property type="component" value="Unassembled WGS sequence"/>
</dbReference>
<organism evidence="8 9">
    <name type="scientific">Alpinimonas psychrophila</name>
    <dbReference type="NCBI Taxonomy" id="748908"/>
    <lineage>
        <taxon>Bacteria</taxon>
        <taxon>Bacillati</taxon>
        <taxon>Actinomycetota</taxon>
        <taxon>Actinomycetes</taxon>
        <taxon>Micrococcales</taxon>
        <taxon>Microbacteriaceae</taxon>
        <taxon>Alpinimonas</taxon>
    </lineage>
</organism>
<keyword evidence="9" id="KW-1185">Reference proteome</keyword>
<name>A0A7W3JS09_9MICO</name>
<dbReference type="AlphaFoldDB" id="A0A7W3JS09"/>
<dbReference type="InterPro" id="IPR004923">
    <property type="entry name" value="FTR1/Fip1/EfeU"/>
</dbReference>
<keyword evidence="3 7" id="KW-0812">Transmembrane</keyword>
<evidence type="ECO:0000256" key="5">
    <source>
        <dbReference type="ARBA" id="ARBA00023136"/>
    </source>
</evidence>
<reference evidence="8 9" key="1">
    <citation type="submission" date="2020-07" db="EMBL/GenBank/DDBJ databases">
        <title>Sequencing the genomes of 1000 actinobacteria strains.</title>
        <authorList>
            <person name="Klenk H.-P."/>
        </authorList>
    </citation>
    <scope>NUCLEOTIDE SEQUENCE [LARGE SCALE GENOMIC DNA]</scope>
    <source>
        <strain evidence="8 9">DSM 23737</strain>
    </source>
</reference>
<accession>A0A7W3JS09</accession>
<dbReference type="Pfam" id="PF03239">
    <property type="entry name" value="FTR1"/>
    <property type="match status" value="1"/>
</dbReference>
<feature type="compositionally biased region" description="Low complexity" evidence="6">
    <location>
        <begin position="276"/>
        <end position="298"/>
    </location>
</feature>
<feature type="transmembrane region" description="Helical" evidence="7">
    <location>
        <begin position="178"/>
        <end position="198"/>
    </location>
</feature>
<proteinExistence type="inferred from homology"/>
<dbReference type="PANTHER" id="PTHR31632:SF2">
    <property type="entry name" value="PLASMA MEMBRANE IRON PERMEASE"/>
    <property type="match status" value="1"/>
</dbReference>
<dbReference type="EMBL" id="JACGWU010000001">
    <property type="protein sequence ID" value="MBA8828174.1"/>
    <property type="molecule type" value="Genomic_DNA"/>
</dbReference>